<evidence type="ECO:0000313" key="4">
    <source>
        <dbReference type="Proteomes" id="UP000254101"/>
    </source>
</evidence>
<sequence>MTVRFAAALSLAAALGLAACSGEAEEETYEVDATDESGGELIVADEEAQGVPVDVPETEMTNVPPEEMEEGMPQETNAPDE</sequence>
<evidence type="ECO:0000313" key="3">
    <source>
        <dbReference type="EMBL" id="RDS76973.1"/>
    </source>
</evidence>
<dbReference type="OrthoDB" id="7429196at2"/>
<feature type="compositionally biased region" description="Acidic residues" evidence="1">
    <location>
        <begin position="66"/>
        <end position="81"/>
    </location>
</feature>
<organism evidence="3 4">
    <name type="scientific">Alteriqipengyuania lutimaris</name>
    <dbReference type="NCBI Taxonomy" id="1538146"/>
    <lineage>
        <taxon>Bacteria</taxon>
        <taxon>Pseudomonadati</taxon>
        <taxon>Pseudomonadota</taxon>
        <taxon>Alphaproteobacteria</taxon>
        <taxon>Sphingomonadales</taxon>
        <taxon>Erythrobacteraceae</taxon>
        <taxon>Alteriqipengyuania</taxon>
    </lineage>
</organism>
<evidence type="ECO:0008006" key="5">
    <source>
        <dbReference type="Google" id="ProtNLM"/>
    </source>
</evidence>
<reference evidence="3 4" key="1">
    <citation type="submission" date="2018-07" db="EMBL/GenBank/DDBJ databases">
        <title>Erythrobacter nanhaiensis sp. nov., a novel member of the genus Erythrobacter isolated from the South China Sea.</title>
        <authorList>
            <person name="Chen X."/>
            <person name="Liu J."/>
        </authorList>
    </citation>
    <scope>NUCLEOTIDE SEQUENCE [LARGE SCALE GENOMIC DNA]</scope>
    <source>
        <strain evidence="3 4">S-5</strain>
    </source>
</reference>
<evidence type="ECO:0000256" key="2">
    <source>
        <dbReference type="SAM" id="SignalP"/>
    </source>
</evidence>
<feature type="region of interest" description="Disordered" evidence="1">
    <location>
        <begin position="49"/>
        <end position="81"/>
    </location>
</feature>
<name>A0A395LJ28_9SPHN</name>
<dbReference type="RefSeq" id="WP_115491196.1">
    <property type="nucleotide sequence ID" value="NZ_JACHWW010000001.1"/>
</dbReference>
<feature type="signal peptide" evidence="2">
    <location>
        <begin position="1"/>
        <end position="24"/>
    </location>
</feature>
<dbReference type="EMBL" id="QRBB01000001">
    <property type="protein sequence ID" value="RDS76973.1"/>
    <property type="molecule type" value="Genomic_DNA"/>
</dbReference>
<feature type="chain" id="PRO_5017250887" description="Argininosuccinate lyase" evidence="2">
    <location>
        <begin position="25"/>
        <end position="81"/>
    </location>
</feature>
<dbReference type="Proteomes" id="UP000254101">
    <property type="component" value="Unassembled WGS sequence"/>
</dbReference>
<comment type="caution">
    <text evidence="3">The sequence shown here is derived from an EMBL/GenBank/DDBJ whole genome shotgun (WGS) entry which is preliminary data.</text>
</comment>
<gene>
    <name evidence="3" type="ORF">DL238_04690</name>
</gene>
<dbReference type="PROSITE" id="PS51257">
    <property type="entry name" value="PROKAR_LIPOPROTEIN"/>
    <property type="match status" value="1"/>
</dbReference>
<keyword evidence="4" id="KW-1185">Reference proteome</keyword>
<accession>A0A395LJ28</accession>
<dbReference type="AlphaFoldDB" id="A0A395LJ28"/>
<protein>
    <recommendedName>
        <fullName evidence="5">Argininosuccinate lyase</fullName>
    </recommendedName>
</protein>
<proteinExistence type="predicted"/>
<keyword evidence="2" id="KW-0732">Signal</keyword>
<evidence type="ECO:0000256" key="1">
    <source>
        <dbReference type="SAM" id="MobiDB-lite"/>
    </source>
</evidence>